<evidence type="ECO:0000256" key="2">
    <source>
        <dbReference type="ARBA" id="ARBA00013457"/>
    </source>
</evidence>
<dbReference type="CDD" id="cd04730">
    <property type="entry name" value="NPD_like"/>
    <property type="match status" value="1"/>
</dbReference>
<evidence type="ECO:0000256" key="4">
    <source>
        <dbReference type="ARBA" id="ARBA00022643"/>
    </source>
</evidence>
<evidence type="ECO:0000256" key="5">
    <source>
        <dbReference type="ARBA" id="ARBA00023002"/>
    </source>
</evidence>
<evidence type="ECO:0000256" key="1">
    <source>
        <dbReference type="ARBA" id="ARBA00003535"/>
    </source>
</evidence>
<organism evidence="6 7">
    <name type="scientific">Alkalibacterium thalassium</name>
    <dbReference type="NCBI Taxonomy" id="426701"/>
    <lineage>
        <taxon>Bacteria</taxon>
        <taxon>Bacillati</taxon>
        <taxon>Bacillota</taxon>
        <taxon>Bacilli</taxon>
        <taxon>Lactobacillales</taxon>
        <taxon>Carnobacteriaceae</taxon>
        <taxon>Alkalibacterium</taxon>
    </lineage>
</organism>
<dbReference type="InterPro" id="IPR004136">
    <property type="entry name" value="NMO"/>
</dbReference>
<evidence type="ECO:0000313" key="7">
    <source>
        <dbReference type="Proteomes" id="UP000199433"/>
    </source>
</evidence>
<dbReference type="OrthoDB" id="9778912at2"/>
<keyword evidence="3" id="KW-0285">Flavoprotein</keyword>
<proteinExistence type="predicted"/>
<dbReference type="Gene3D" id="3.20.20.70">
    <property type="entry name" value="Aldolase class I"/>
    <property type="match status" value="1"/>
</dbReference>
<dbReference type="InterPro" id="IPR017569">
    <property type="entry name" value="Enoyl_ACP_red-II_put"/>
</dbReference>
<dbReference type="AlphaFoldDB" id="A0A1G9DC72"/>
<evidence type="ECO:0000313" key="6">
    <source>
        <dbReference type="EMBL" id="SDK61435.1"/>
    </source>
</evidence>
<dbReference type="STRING" id="426701.SAMN04488098_10438"/>
<sequence length="317" mass="33946">MNQPLLEQIGIKYPIIQGAMSWVATPSLAAAVSNAGGLGMLGAGHEPGEYVRKIIQETKKMTDKPFGVNVLLLSPYVDEVVDVVCEEGIKVVTTGAGSPGRYMKKFKDAGITVIPVVASVALARRMEKEGADAIICEGMEAGGHIGKLTTMTLVPQVVDAVHIPVIAAGGIADGRGMAAAFMLGASAVQLGTRFVVAYESIAHEKFKERIIKARDIDTVVTGMITGHPVRVLRNKLTKEYLKVEKEITSDEHPDFSRLEELGKGALRKAVIEGDKDGGSFMSGQIAGLVSKEQSCEEIIQELMSEYKELTAHPVVFN</sequence>
<comment type="function">
    <text evidence="1">Nitronate monooxygenase that uses molecular oxygen to catalyze the oxidative denitrification of alkyl nitronates. Acts on propionate 3-nitronate (P3N), the presumed physiological substrate. Probably functions in the detoxification of P3N, a metabolic poison produced by plants and fungi as a defense mechanism.</text>
</comment>
<dbReference type="EMBL" id="FNFK01000043">
    <property type="protein sequence ID" value="SDK61435.1"/>
    <property type="molecule type" value="Genomic_DNA"/>
</dbReference>
<name>A0A1G9DC72_9LACT</name>
<dbReference type="SUPFAM" id="SSF51412">
    <property type="entry name" value="Inosine monophosphate dehydrogenase (IMPDH)"/>
    <property type="match status" value="1"/>
</dbReference>
<dbReference type="PANTHER" id="PTHR32332">
    <property type="entry name" value="2-NITROPROPANE DIOXYGENASE"/>
    <property type="match status" value="1"/>
</dbReference>
<keyword evidence="4" id="KW-0288">FMN</keyword>
<dbReference type="NCBIfam" id="TIGR03151">
    <property type="entry name" value="enACPred_II"/>
    <property type="match status" value="1"/>
</dbReference>
<keyword evidence="7" id="KW-1185">Reference proteome</keyword>
<gene>
    <name evidence="6" type="ORF">SAMN04488098_10438</name>
</gene>
<dbReference type="Proteomes" id="UP000199433">
    <property type="component" value="Unassembled WGS sequence"/>
</dbReference>
<dbReference type="Pfam" id="PF03060">
    <property type="entry name" value="NMO"/>
    <property type="match status" value="2"/>
</dbReference>
<dbReference type="PANTHER" id="PTHR32332:SF20">
    <property type="entry name" value="2-NITROPROPANE DIOXYGENASE-LIKE PROTEIN"/>
    <property type="match status" value="1"/>
</dbReference>
<reference evidence="7" key="1">
    <citation type="submission" date="2016-10" db="EMBL/GenBank/DDBJ databases">
        <authorList>
            <person name="Varghese N."/>
            <person name="Submissions S."/>
        </authorList>
    </citation>
    <scope>NUCLEOTIDE SEQUENCE [LARGE SCALE GENOMIC DNA]</scope>
    <source>
        <strain evidence="7">DSM 19181</strain>
    </source>
</reference>
<dbReference type="RefSeq" id="WP_091268050.1">
    <property type="nucleotide sequence ID" value="NZ_FNFK01000043.1"/>
</dbReference>
<dbReference type="GO" id="GO:0018580">
    <property type="term" value="F:nitronate monooxygenase activity"/>
    <property type="evidence" value="ECO:0007669"/>
    <property type="project" value="InterPro"/>
</dbReference>
<dbReference type="InterPro" id="IPR013785">
    <property type="entry name" value="Aldolase_TIM"/>
</dbReference>
<evidence type="ECO:0000256" key="3">
    <source>
        <dbReference type="ARBA" id="ARBA00022630"/>
    </source>
</evidence>
<protein>
    <recommendedName>
        <fullName evidence="2">Probable nitronate monooxygenase</fullName>
    </recommendedName>
</protein>
<accession>A0A1G9DC72</accession>
<keyword evidence="5" id="KW-0560">Oxidoreductase</keyword>